<feature type="transmembrane region" description="Helical" evidence="1">
    <location>
        <begin position="85"/>
        <end position="107"/>
    </location>
</feature>
<dbReference type="PIRSF" id="PIRSF029509">
    <property type="entry name" value="UCP029509"/>
    <property type="match status" value="1"/>
</dbReference>
<evidence type="ECO:0000313" key="3">
    <source>
        <dbReference type="EMBL" id="KII00228.1"/>
    </source>
</evidence>
<sequence length="150" mass="15428">MSHEPTPSRAAIKGHPIHPMLIALPIGLVIAALAADIGYLAEGSRAWALAGLWLVGGGLFSGLAAAVPGFVDFIGIQKIRKSAAALRHGAANGVVLVLLLVSFLLRVPDPEGAVLPTGLILSALSTAILGYSGWLGGELSYRRMFGVNPS</sequence>
<reference evidence="4" key="1">
    <citation type="journal article" date="2015" name="Chem. Biol.">
        <title>Structure, bioactivity, and resistance mechanism of streptomonomicin, an unusual lasso Peptide from an understudied halophilic actinomycete.</title>
        <authorList>
            <person name="Metelev M."/>
            <person name="Tietz J.I."/>
            <person name="Melby J.O."/>
            <person name="Blair P.M."/>
            <person name="Zhu L."/>
            <person name="Livnat I."/>
            <person name="Severinov K."/>
            <person name="Mitchell D.A."/>
        </authorList>
    </citation>
    <scope>NUCLEOTIDE SEQUENCE [LARGE SCALE GENOMIC DNA]</scope>
    <source>
        <strain evidence="4">YIM 90003</strain>
    </source>
</reference>
<dbReference type="Pfam" id="PF09990">
    <property type="entry name" value="DUF2231"/>
    <property type="match status" value="1"/>
</dbReference>
<keyword evidence="1" id="KW-0472">Membrane</keyword>
<feature type="transmembrane region" description="Helical" evidence="1">
    <location>
        <begin position="47"/>
        <end position="73"/>
    </location>
</feature>
<proteinExistence type="predicted"/>
<dbReference type="InterPro" id="IPR019251">
    <property type="entry name" value="DUF2231_TM"/>
</dbReference>
<dbReference type="RefSeq" id="WP_040270435.1">
    <property type="nucleotide sequence ID" value="NZ_JROO01000005.1"/>
</dbReference>
<gene>
    <name evidence="3" type="ORF">LP52_02625</name>
</gene>
<evidence type="ECO:0000259" key="2">
    <source>
        <dbReference type="Pfam" id="PF09990"/>
    </source>
</evidence>
<keyword evidence="4" id="KW-1185">Reference proteome</keyword>
<organism evidence="3 4">
    <name type="scientific">Streptomonospora alba</name>
    <dbReference type="NCBI Taxonomy" id="183763"/>
    <lineage>
        <taxon>Bacteria</taxon>
        <taxon>Bacillati</taxon>
        <taxon>Actinomycetota</taxon>
        <taxon>Actinomycetes</taxon>
        <taxon>Streptosporangiales</taxon>
        <taxon>Nocardiopsidaceae</taxon>
        <taxon>Streptomonospora</taxon>
    </lineage>
</organism>
<feature type="transmembrane region" description="Helical" evidence="1">
    <location>
        <begin position="21"/>
        <end position="41"/>
    </location>
</feature>
<keyword evidence="1" id="KW-1133">Transmembrane helix</keyword>
<keyword evidence="1" id="KW-0812">Transmembrane</keyword>
<feature type="transmembrane region" description="Helical" evidence="1">
    <location>
        <begin position="113"/>
        <end position="134"/>
    </location>
</feature>
<dbReference type="InterPro" id="IPR016923">
    <property type="entry name" value="UCP029509"/>
</dbReference>
<dbReference type="OrthoDB" id="9795104at2"/>
<feature type="domain" description="DUF2231" evidence="2">
    <location>
        <begin position="14"/>
        <end position="148"/>
    </location>
</feature>
<dbReference type="EMBL" id="JROO01000005">
    <property type="protein sequence ID" value="KII00228.1"/>
    <property type="molecule type" value="Genomic_DNA"/>
</dbReference>
<protein>
    <recommendedName>
        <fullName evidence="2">DUF2231 domain-containing protein</fullName>
    </recommendedName>
</protein>
<dbReference type="AlphaFoldDB" id="A0A0C2JTM5"/>
<accession>A0A0C2JTM5</accession>
<dbReference type="Proteomes" id="UP000031675">
    <property type="component" value="Unassembled WGS sequence"/>
</dbReference>
<name>A0A0C2JTM5_9ACTN</name>
<evidence type="ECO:0000256" key="1">
    <source>
        <dbReference type="SAM" id="Phobius"/>
    </source>
</evidence>
<comment type="caution">
    <text evidence="3">The sequence shown here is derived from an EMBL/GenBank/DDBJ whole genome shotgun (WGS) entry which is preliminary data.</text>
</comment>
<dbReference type="STRING" id="183763.LP52_02625"/>
<evidence type="ECO:0000313" key="4">
    <source>
        <dbReference type="Proteomes" id="UP000031675"/>
    </source>
</evidence>